<dbReference type="Gene3D" id="3.40.50.300">
    <property type="entry name" value="P-loop containing nucleotide triphosphate hydrolases"/>
    <property type="match status" value="1"/>
</dbReference>
<organism evidence="2 3">
    <name type="scientific">Novosphingobium fluoreni</name>
    <dbReference type="NCBI Taxonomy" id="1391222"/>
    <lineage>
        <taxon>Bacteria</taxon>
        <taxon>Pseudomonadati</taxon>
        <taxon>Pseudomonadota</taxon>
        <taxon>Alphaproteobacteria</taxon>
        <taxon>Sphingomonadales</taxon>
        <taxon>Sphingomonadaceae</taxon>
        <taxon>Novosphingobium</taxon>
    </lineage>
</organism>
<dbReference type="InterPro" id="IPR007111">
    <property type="entry name" value="NACHT_NTPase"/>
</dbReference>
<dbReference type="SUPFAM" id="SSF52540">
    <property type="entry name" value="P-loop containing nucleoside triphosphate hydrolases"/>
    <property type="match status" value="1"/>
</dbReference>
<sequence>MAKARWSKFEEQVRGVAELVWRSPCKARTIAGINFDGVIELSAEEYVIVEASVREDLRKVRQDIANINAARLTLAGQGIVCRGWIVLDADPTKSMEATALTSKINIASINSFAANFFQFARYLNARLEAAFGSAIDPITGAIDTAEYVPVSYINRVDGREIDIARVCDLLLEGKNIVLLGEYGSGKSRCIRQIFSLLAVDWGITFKFPFAINLRECWGLKSGKEILRRSLLELGLDELEASAVRVFNTKNCILLIDGFDEVGSQSWSVDEDRLRQLRAQAVSGVKDAIRSVGGGCLIAGREHYFSSEAEMFSALGLDKKNTIVLQAKDEFTEEEMESYFELTGVNVDLPSWLPRRPLICQTIATLTDDELERMFGIDNQDAEFWNHFINVLCERDARINANFDAGTIYQVFLKLSRRTRNLPANVGPISQRTLQEAFEEVVGKLPVEEAAVMLLRLPSLGRIGLESSDRQFVDTFILDGLRARDIIGAIEADNETRREIAADSWMNPLEPLGQSVLALEIDRRFESFRQLAEQASRSENKTLCGDIIAAAARSELESTFDFNGLAVSGASFSDLDLHRLNVQNFEIENAVVQVLVLPSSPPSNVRIKNSLVEKVSGASSFSGLPSWVSLSSVDRFDSVQTVAEIRRAGLSPAHEVLVSILKKTFMQKGAGRKEAALYRGFGAGSVKTIAQEVLPFLMKEGVLSRHRGNEGWIYSPERSQAARVGKILDQLRSSDDPLWKATDAFN</sequence>
<dbReference type="RefSeq" id="WP_183617471.1">
    <property type="nucleotide sequence ID" value="NZ_JACIDY010000006.1"/>
</dbReference>
<gene>
    <name evidence="2" type="ORF">GGR39_002562</name>
</gene>
<dbReference type="Pfam" id="PF05729">
    <property type="entry name" value="NACHT"/>
    <property type="match status" value="1"/>
</dbReference>
<evidence type="ECO:0000259" key="1">
    <source>
        <dbReference type="Pfam" id="PF05729"/>
    </source>
</evidence>
<dbReference type="AlphaFoldDB" id="A0A7W6C3E7"/>
<comment type="caution">
    <text evidence="2">The sequence shown here is derived from an EMBL/GenBank/DDBJ whole genome shotgun (WGS) entry which is preliminary data.</text>
</comment>
<keyword evidence="3" id="KW-1185">Reference proteome</keyword>
<evidence type="ECO:0000313" key="3">
    <source>
        <dbReference type="Proteomes" id="UP000561459"/>
    </source>
</evidence>
<name>A0A7W6C3E7_9SPHN</name>
<dbReference type="EMBL" id="JACIDY010000006">
    <property type="protein sequence ID" value="MBB3940899.1"/>
    <property type="molecule type" value="Genomic_DNA"/>
</dbReference>
<proteinExistence type="predicted"/>
<dbReference type="InterPro" id="IPR027417">
    <property type="entry name" value="P-loop_NTPase"/>
</dbReference>
<feature type="domain" description="NACHT" evidence="1">
    <location>
        <begin position="176"/>
        <end position="265"/>
    </location>
</feature>
<accession>A0A7W6C3E7</accession>
<dbReference type="Proteomes" id="UP000561459">
    <property type="component" value="Unassembled WGS sequence"/>
</dbReference>
<protein>
    <recommendedName>
        <fullName evidence="1">NACHT domain-containing protein</fullName>
    </recommendedName>
</protein>
<evidence type="ECO:0000313" key="2">
    <source>
        <dbReference type="EMBL" id="MBB3940899.1"/>
    </source>
</evidence>
<reference evidence="2 3" key="1">
    <citation type="submission" date="2020-08" db="EMBL/GenBank/DDBJ databases">
        <title>Genomic Encyclopedia of Type Strains, Phase IV (KMG-IV): sequencing the most valuable type-strain genomes for metagenomic binning, comparative biology and taxonomic classification.</title>
        <authorList>
            <person name="Goeker M."/>
        </authorList>
    </citation>
    <scope>NUCLEOTIDE SEQUENCE [LARGE SCALE GENOMIC DNA]</scope>
    <source>
        <strain evidence="2 3">DSM 27568</strain>
    </source>
</reference>